<dbReference type="InterPro" id="IPR053926">
    <property type="entry name" value="RecX_HTH_1st"/>
</dbReference>
<evidence type="ECO:0000256" key="1">
    <source>
        <dbReference type="ARBA" id="ARBA00004496"/>
    </source>
</evidence>
<dbReference type="InterPro" id="IPR003783">
    <property type="entry name" value="Regulatory_RecX"/>
</dbReference>
<keyword evidence="4 5" id="KW-0963">Cytoplasm</keyword>
<evidence type="ECO:0000313" key="9">
    <source>
        <dbReference type="EMBL" id="TCK61652.1"/>
    </source>
</evidence>
<dbReference type="GO" id="GO:0006282">
    <property type="term" value="P:regulation of DNA repair"/>
    <property type="evidence" value="ECO:0007669"/>
    <property type="project" value="UniProtKB-UniRule"/>
</dbReference>
<feature type="domain" description="RecX first three-helical" evidence="8">
    <location>
        <begin position="13"/>
        <end position="50"/>
    </location>
</feature>
<dbReference type="PANTHER" id="PTHR33602:SF1">
    <property type="entry name" value="REGULATORY PROTEIN RECX FAMILY PROTEIN"/>
    <property type="match status" value="1"/>
</dbReference>
<feature type="domain" description="RecX second three-helical" evidence="6">
    <location>
        <begin position="63"/>
        <end position="92"/>
    </location>
</feature>
<comment type="subcellular location">
    <subcellularLocation>
        <location evidence="1 5">Cytoplasm</location>
    </subcellularLocation>
</comment>
<dbReference type="Pfam" id="PF21981">
    <property type="entry name" value="RecX_HTH3"/>
    <property type="match status" value="1"/>
</dbReference>
<evidence type="ECO:0000256" key="5">
    <source>
        <dbReference type="HAMAP-Rule" id="MF_01114"/>
    </source>
</evidence>
<dbReference type="InterPro" id="IPR053924">
    <property type="entry name" value="RecX_HTH_2nd"/>
</dbReference>
<evidence type="ECO:0000256" key="4">
    <source>
        <dbReference type="ARBA" id="ARBA00022490"/>
    </source>
</evidence>
<dbReference type="HAMAP" id="MF_01114">
    <property type="entry name" value="RecX"/>
    <property type="match status" value="1"/>
</dbReference>
<comment type="function">
    <text evidence="5">Modulates RecA activity.</text>
</comment>
<dbReference type="EMBL" id="SMGG01000003">
    <property type="protein sequence ID" value="TCK61652.1"/>
    <property type="molecule type" value="Genomic_DNA"/>
</dbReference>
<evidence type="ECO:0000259" key="7">
    <source>
        <dbReference type="Pfam" id="PF21981"/>
    </source>
</evidence>
<dbReference type="Pfam" id="PF21982">
    <property type="entry name" value="RecX_HTH1"/>
    <property type="match status" value="1"/>
</dbReference>
<dbReference type="PANTHER" id="PTHR33602">
    <property type="entry name" value="REGULATORY PROTEIN RECX FAMILY PROTEIN"/>
    <property type="match status" value="1"/>
</dbReference>
<evidence type="ECO:0000256" key="2">
    <source>
        <dbReference type="ARBA" id="ARBA00009695"/>
    </source>
</evidence>
<dbReference type="InterPro" id="IPR036388">
    <property type="entry name" value="WH-like_DNA-bd_sf"/>
</dbReference>
<comment type="caution">
    <text evidence="9">The sequence shown here is derived from an EMBL/GenBank/DDBJ whole genome shotgun (WGS) entry which is preliminary data.</text>
</comment>
<evidence type="ECO:0000256" key="3">
    <source>
        <dbReference type="ARBA" id="ARBA00018111"/>
    </source>
</evidence>
<evidence type="ECO:0000259" key="6">
    <source>
        <dbReference type="Pfam" id="PF02631"/>
    </source>
</evidence>
<keyword evidence="10" id="KW-1185">Reference proteome</keyword>
<dbReference type="RefSeq" id="WP_132871113.1">
    <property type="nucleotide sequence ID" value="NZ_JBLJBI010000154.1"/>
</dbReference>
<dbReference type="Proteomes" id="UP000294614">
    <property type="component" value="Unassembled WGS sequence"/>
</dbReference>
<reference evidence="9 10" key="1">
    <citation type="submission" date="2019-03" db="EMBL/GenBank/DDBJ databases">
        <title>Genomic Encyclopedia of Type Strains, Phase IV (KMG-IV): sequencing the most valuable type-strain genomes for metagenomic binning, comparative biology and taxonomic classification.</title>
        <authorList>
            <person name="Goeker M."/>
        </authorList>
    </citation>
    <scope>NUCLEOTIDE SEQUENCE [LARGE SCALE GENOMIC DNA]</scope>
    <source>
        <strain evidence="9 10">DSM 24984</strain>
    </source>
</reference>
<gene>
    <name evidence="5" type="primary">recX</name>
    <name evidence="9" type="ORF">C8D98_0154</name>
</gene>
<evidence type="ECO:0000259" key="8">
    <source>
        <dbReference type="Pfam" id="PF21982"/>
    </source>
</evidence>
<feature type="domain" description="RecX third three-helical" evidence="7">
    <location>
        <begin position="108"/>
        <end position="151"/>
    </location>
</feature>
<sequence>MFPKRRIRSKTPFEYAVRVLSRRDFFESEMRSKIAEHFGEDAADETIAKLKDYGYINDENARKNLIASRMRSGYGSFRIKEELREKGVDDNVTDFDDIADERYIDRKELLRSMVAKYMETKRAKSPYELKQKCIAHFYRKGYSCNEIVAVLNTEEE</sequence>
<name>A0A4R1KB23_9BACT</name>
<evidence type="ECO:0000313" key="10">
    <source>
        <dbReference type="Proteomes" id="UP000294614"/>
    </source>
</evidence>
<dbReference type="Pfam" id="PF02631">
    <property type="entry name" value="RecX_HTH2"/>
    <property type="match status" value="1"/>
</dbReference>
<dbReference type="InterPro" id="IPR053925">
    <property type="entry name" value="RecX_HTH_3rd"/>
</dbReference>
<accession>A0A4R1KB23</accession>
<comment type="similarity">
    <text evidence="2 5">Belongs to the RecX family.</text>
</comment>
<dbReference type="GO" id="GO:0005737">
    <property type="term" value="C:cytoplasm"/>
    <property type="evidence" value="ECO:0007669"/>
    <property type="project" value="UniProtKB-SubCell"/>
</dbReference>
<dbReference type="Gene3D" id="1.10.10.10">
    <property type="entry name" value="Winged helix-like DNA-binding domain superfamily/Winged helix DNA-binding domain"/>
    <property type="match status" value="3"/>
</dbReference>
<proteinExistence type="inferred from homology"/>
<dbReference type="OrthoDB" id="7066780at2"/>
<dbReference type="AlphaFoldDB" id="A0A4R1KB23"/>
<protein>
    <recommendedName>
        <fullName evidence="3 5">Regulatory protein RecX</fullName>
    </recommendedName>
</protein>
<organism evidence="9 10">
    <name type="scientific">Seleniivibrio woodruffii</name>
    <dbReference type="NCBI Taxonomy" id="1078050"/>
    <lineage>
        <taxon>Bacteria</taxon>
        <taxon>Pseudomonadati</taxon>
        <taxon>Deferribacterota</taxon>
        <taxon>Deferribacteres</taxon>
        <taxon>Deferribacterales</taxon>
        <taxon>Geovibrionaceae</taxon>
        <taxon>Seleniivibrio</taxon>
    </lineage>
</organism>